<dbReference type="GO" id="GO:0004730">
    <property type="term" value="F:pseudouridylate synthase activity"/>
    <property type="evidence" value="ECO:0007669"/>
    <property type="project" value="InterPro"/>
</dbReference>
<feature type="compositionally biased region" description="Polar residues" evidence="8">
    <location>
        <begin position="354"/>
        <end position="363"/>
    </location>
</feature>
<dbReference type="Gene3D" id="3.40.1190.20">
    <property type="match status" value="1"/>
</dbReference>
<organism evidence="10 11">
    <name type="scientific">Crucibulum laeve</name>
    <dbReference type="NCBI Taxonomy" id="68775"/>
    <lineage>
        <taxon>Eukaryota</taxon>
        <taxon>Fungi</taxon>
        <taxon>Dikarya</taxon>
        <taxon>Basidiomycota</taxon>
        <taxon>Agaricomycotina</taxon>
        <taxon>Agaricomycetes</taxon>
        <taxon>Agaricomycetidae</taxon>
        <taxon>Agaricales</taxon>
        <taxon>Agaricineae</taxon>
        <taxon>Nidulariaceae</taxon>
        <taxon>Crucibulum</taxon>
    </lineage>
</organism>
<sequence length="784" mass="83542">MFLLRRACRAPIPLSRCLSTANSSPLALARSRNAPVDIHPEVEEALATNKPVVALETALVSHGVPYPTNLELGLELENLVRSTGCVPATIGFIGGRVKIGLEKHEVERLAEKTFKPSKISRRDVAAAIAMKADGGTTCSTTLIFAALAGIKVFATGGLGGVHRGAESTMDISADLHELTRCPVGLVSGGVKSILDIGKTLEYLETLGVPVLTYGESKEFPAFFSRHSGFEVPWNVPDPSIAAAVLHAQWQLGMNNGALIAVPVPEEHAADGATIQKIIDQAVAESEANGVSRRGKEATPWLLDRINTLSQGKSLKSNIALLKNTAIVGGQIAVQYHKLADERCSSAEAAAKTLQPRNQPQRNSAIVHKKKDASLPPAEIMIVGCAALDITAQARTDTNPALAVHSTAPGSISLSLGGVSRNVAEACHRVMTAQSSPLSTLLVAPIGDDPFGRLLIEETEKFGMRTDGLITSDKHTAVCNMVLDSHGSLVGGVADMDITESFSGDTVIAQIKKHRPSIVALDGNLSEDAIKQIVHHCADHNIKIFFEPTSVIKSTNILPAVSAAMGRVGLDQAPVDFFSPNLLELSQVYQVARTDPHDIMSHQCWWTAIDSLSLGSAFRMDLEQLAKNKVSDEEQSKGSLSFLVDQGSAQMAVNLLPLFQHLVIKCGERGVLVAMRISAQDAANSNWSKERSNPRKRYIVARGKTNEIVVLQHFPPLPVVEKVVNVTGAGDSFGGALLACLAKNPKAFQDVATLERTISAAQMAAILSLQSHFAVSPLLSRPATI</sequence>
<dbReference type="Pfam" id="PF00294">
    <property type="entry name" value="PfkB"/>
    <property type="match status" value="2"/>
</dbReference>
<keyword evidence="3" id="KW-0418">Kinase</keyword>
<feature type="region of interest" description="Disordered" evidence="8">
    <location>
        <begin position="350"/>
        <end position="369"/>
    </location>
</feature>
<dbReference type="EMBL" id="ML213595">
    <property type="protein sequence ID" value="TFK41213.1"/>
    <property type="molecule type" value="Genomic_DNA"/>
</dbReference>
<dbReference type="PANTHER" id="PTHR42909:SF1">
    <property type="entry name" value="CARBOHYDRATE KINASE PFKB DOMAIN-CONTAINING PROTEIN"/>
    <property type="match status" value="1"/>
</dbReference>
<keyword evidence="11" id="KW-1185">Reference proteome</keyword>
<keyword evidence="7" id="KW-0326">Glycosidase</keyword>
<dbReference type="InterPro" id="IPR029056">
    <property type="entry name" value="Ribokinase-like"/>
</dbReference>
<evidence type="ECO:0000256" key="8">
    <source>
        <dbReference type="SAM" id="MobiDB-lite"/>
    </source>
</evidence>
<dbReference type="GO" id="GO:0016798">
    <property type="term" value="F:hydrolase activity, acting on glycosyl bonds"/>
    <property type="evidence" value="ECO:0007669"/>
    <property type="project" value="UniProtKB-KW"/>
</dbReference>
<proteinExistence type="inferred from homology"/>
<evidence type="ECO:0000256" key="2">
    <source>
        <dbReference type="ARBA" id="ARBA00022723"/>
    </source>
</evidence>
<evidence type="ECO:0000259" key="9">
    <source>
        <dbReference type="Pfam" id="PF00294"/>
    </source>
</evidence>
<dbReference type="InterPro" id="IPR002173">
    <property type="entry name" value="Carboh/pur_kinase_PfkB_CS"/>
</dbReference>
<dbReference type="HAMAP" id="MF_01876">
    <property type="entry name" value="PsiMP_glycosidase"/>
    <property type="match status" value="1"/>
</dbReference>
<dbReference type="GO" id="GO:0046872">
    <property type="term" value="F:metal ion binding"/>
    <property type="evidence" value="ECO:0007669"/>
    <property type="project" value="UniProtKB-KW"/>
</dbReference>
<evidence type="ECO:0000256" key="5">
    <source>
        <dbReference type="ARBA" id="ARBA00023211"/>
    </source>
</evidence>
<dbReference type="InterPro" id="IPR022830">
    <property type="entry name" value="Indigdn_synthA-like"/>
</dbReference>
<protein>
    <submittedName>
        <fullName evidence="10">Indigoidine synthase A-like protein</fullName>
    </submittedName>
</protein>
<keyword evidence="6" id="KW-0456">Lyase</keyword>
<dbReference type="OrthoDB" id="198885at2759"/>
<dbReference type="STRING" id="68775.A0A5C3M929"/>
<keyword evidence="4" id="KW-0378">Hydrolase</keyword>
<keyword evidence="5" id="KW-0464">Manganese</keyword>
<evidence type="ECO:0000313" key="11">
    <source>
        <dbReference type="Proteomes" id="UP000308652"/>
    </source>
</evidence>
<evidence type="ECO:0000256" key="4">
    <source>
        <dbReference type="ARBA" id="ARBA00022801"/>
    </source>
</evidence>
<gene>
    <name evidence="10" type="ORF">BDQ12DRAFT_679092</name>
</gene>
<dbReference type="AlphaFoldDB" id="A0A5C3M929"/>
<evidence type="ECO:0000313" key="10">
    <source>
        <dbReference type="EMBL" id="TFK41213.1"/>
    </source>
</evidence>
<evidence type="ECO:0000256" key="7">
    <source>
        <dbReference type="ARBA" id="ARBA00023295"/>
    </source>
</evidence>
<dbReference type="InterPro" id="IPR007342">
    <property type="entry name" value="PsuG"/>
</dbReference>
<dbReference type="Pfam" id="PF04227">
    <property type="entry name" value="Indigoidine_A"/>
    <property type="match status" value="1"/>
</dbReference>
<keyword evidence="1" id="KW-0808">Transferase</keyword>
<dbReference type="InterPro" id="IPR011611">
    <property type="entry name" value="PfkB_dom"/>
</dbReference>
<evidence type="ECO:0000256" key="1">
    <source>
        <dbReference type="ARBA" id="ARBA00022679"/>
    </source>
</evidence>
<dbReference type="PANTHER" id="PTHR42909">
    <property type="entry name" value="ZGC:136858"/>
    <property type="match status" value="1"/>
</dbReference>
<dbReference type="SUPFAM" id="SSF53613">
    <property type="entry name" value="Ribokinase-like"/>
    <property type="match status" value="1"/>
</dbReference>
<dbReference type="PROSITE" id="PS00584">
    <property type="entry name" value="PFKB_KINASES_2"/>
    <property type="match status" value="1"/>
</dbReference>
<name>A0A5C3M929_9AGAR</name>
<feature type="domain" description="Carbohydrate kinase PfkB" evidence="9">
    <location>
        <begin position="698"/>
        <end position="776"/>
    </location>
</feature>
<dbReference type="Gene3D" id="3.40.1790.10">
    <property type="entry name" value="Indigoidine synthase domain"/>
    <property type="match status" value="1"/>
</dbReference>
<dbReference type="SUPFAM" id="SSF110581">
    <property type="entry name" value="Indigoidine synthase A-like"/>
    <property type="match status" value="1"/>
</dbReference>
<reference evidence="10 11" key="1">
    <citation type="journal article" date="2019" name="Nat. Ecol. Evol.">
        <title>Megaphylogeny resolves global patterns of mushroom evolution.</title>
        <authorList>
            <person name="Varga T."/>
            <person name="Krizsan K."/>
            <person name="Foldi C."/>
            <person name="Dima B."/>
            <person name="Sanchez-Garcia M."/>
            <person name="Sanchez-Ramirez S."/>
            <person name="Szollosi G.J."/>
            <person name="Szarkandi J.G."/>
            <person name="Papp V."/>
            <person name="Albert L."/>
            <person name="Andreopoulos W."/>
            <person name="Angelini C."/>
            <person name="Antonin V."/>
            <person name="Barry K.W."/>
            <person name="Bougher N.L."/>
            <person name="Buchanan P."/>
            <person name="Buyck B."/>
            <person name="Bense V."/>
            <person name="Catcheside P."/>
            <person name="Chovatia M."/>
            <person name="Cooper J."/>
            <person name="Damon W."/>
            <person name="Desjardin D."/>
            <person name="Finy P."/>
            <person name="Geml J."/>
            <person name="Haridas S."/>
            <person name="Hughes K."/>
            <person name="Justo A."/>
            <person name="Karasinski D."/>
            <person name="Kautmanova I."/>
            <person name="Kiss B."/>
            <person name="Kocsube S."/>
            <person name="Kotiranta H."/>
            <person name="LaButti K.M."/>
            <person name="Lechner B.E."/>
            <person name="Liimatainen K."/>
            <person name="Lipzen A."/>
            <person name="Lukacs Z."/>
            <person name="Mihaltcheva S."/>
            <person name="Morgado L.N."/>
            <person name="Niskanen T."/>
            <person name="Noordeloos M.E."/>
            <person name="Ohm R.A."/>
            <person name="Ortiz-Santana B."/>
            <person name="Ovrebo C."/>
            <person name="Racz N."/>
            <person name="Riley R."/>
            <person name="Savchenko A."/>
            <person name="Shiryaev A."/>
            <person name="Soop K."/>
            <person name="Spirin V."/>
            <person name="Szebenyi C."/>
            <person name="Tomsovsky M."/>
            <person name="Tulloss R.E."/>
            <person name="Uehling J."/>
            <person name="Grigoriev I.V."/>
            <person name="Vagvolgyi C."/>
            <person name="Papp T."/>
            <person name="Martin F.M."/>
            <person name="Miettinen O."/>
            <person name="Hibbett D.S."/>
            <person name="Nagy L.G."/>
        </authorList>
    </citation>
    <scope>NUCLEOTIDE SEQUENCE [LARGE SCALE GENOMIC DNA]</scope>
    <source>
        <strain evidence="10 11">CBS 166.37</strain>
    </source>
</reference>
<evidence type="ECO:0000256" key="6">
    <source>
        <dbReference type="ARBA" id="ARBA00023239"/>
    </source>
</evidence>
<feature type="domain" description="Carbohydrate kinase PfkB" evidence="9">
    <location>
        <begin position="389"/>
        <end position="487"/>
    </location>
</feature>
<keyword evidence="2" id="KW-0479">Metal-binding</keyword>
<dbReference type="GO" id="GO:0016301">
    <property type="term" value="F:kinase activity"/>
    <property type="evidence" value="ECO:0007669"/>
    <property type="project" value="UniProtKB-KW"/>
</dbReference>
<dbReference type="GO" id="GO:0005737">
    <property type="term" value="C:cytoplasm"/>
    <property type="evidence" value="ECO:0007669"/>
    <property type="project" value="TreeGrafter"/>
</dbReference>
<evidence type="ECO:0000256" key="3">
    <source>
        <dbReference type="ARBA" id="ARBA00022777"/>
    </source>
</evidence>
<dbReference type="Proteomes" id="UP000308652">
    <property type="component" value="Unassembled WGS sequence"/>
</dbReference>
<accession>A0A5C3M929</accession>